<proteinExistence type="predicted"/>
<keyword evidence="2" id="KW-1185">Reference proteome</keyword>
<evidence type="ECO:0008006" key="3">
    <source>
        <dbReference type="Google" id="ProtNLM"/>
    </source>
</evidence>
<protein>
    <recommendedName>
        <fullName evidence="3">Acetoacetate decarboxylase</fullName>
    </recommendedName>
</protein>
<name>A0A3N1HPT1_9ACTN</name>
<evidence type="ECO:0000313" key="2">
    <source>
        <dbReference type="Proteomes" id="UP000276232"/>
    </source>
</evidence>
<organism evidence="1 2">
    <name type="scientific">Pseudokineococcus lusitanus</name>
    <dbReference type="NCBI Taxonomy" id="763993"/>
    <lineage>
        <taxon>Bacteria</taxon>
        <taxon>Bacillati</taxon>
        <taxon>Actinomycetota</taxon>
        <taxon>Actinomycetes</taxon>
        <taxon>Kineosporiales</taxon>
        <taxon>Kineosporiaceae</taxon>
        <taxon>Pseudokineococcus</taxon>
    </lineage>
</organism>
<dbReference type="Proteomes" id="UP000276232">
    <property type="component" value="Unassembled WGS sequence"/>
</dbReference>
<dbReference type="OrthoDB" id="3571220at2"/>
<gene>
    <name evidence="1" type="ORF">EDC03_0663</name>
</gene>
<dbReference type="RefSeq" id="WP_123378824.1">
    <property type="nucleotide sequence ID" value="NZ_RJKN01000002.1"/>
</dbReference>
<dbReference type="AlphaFoldDB" id="A0A3N1HPT1"/>
<reference evidence="1 2" key="1">
    <citation type="journal article" date="2015" name="Stand. Genomic Sci.">
        <title>Genomic Encyclopedia of Bacterial and Archaeal Type Strains, Phase III: the genomes of soil and plant-associated and newly described type strains.</title>
        <authorList>
            <person name="Whitman W.B."/>
            <person name="Woyke T."/>
            <person name="Klenk H.P."/>
            <person name="Zhou Y."/>
            <person name="Lilburn T.G."/>
            <person name="Beck B.J."/>
            <person name="De Vos P."/>
            <person name="Vandamme P."/>
            <person name="Eisen J.A."/>
            <person name="Garrity G."/>
            <person name="Hugenholtz P."/>
            <person name="Kyrpides N.C."/>
        </authorList>
    </citation>
    <scope>NUCLEOTIDE SEQUENCE [LARGE SCALE GENOMIC DNA]</scope>
    <source>
        <strain evidence="1 2">CECT 7306</strain>
    </source>
</reference>
<evidence type="ECO:0000313" key="1">
    <source>
        <dbReference type="EMBL" id="ROP44543.1"/>
    </source>
</evidence>
<dbReference type="EMBL" id="RJKN01000002">
    <property type="protein sequence ID" value="ROP44543.1"/>
    <property type="molecule type" value="Genomic_DNA"/>
</dbReference>
<comment type="caution">
    <text evidence="1">The sequence shown here is derived from an EMBL/GenBank/DDBJ whole genome shotgun (WGS) entry which is preliminary data.</text>
</comment>
<sequence>MSRAGAPARRRFTGAIAGLGTTGGTRVVVGHWHRSPFGAGAAGAFTDVMVERPDGHRVLLAPTQEVADYVTGVYTFDEARVVDVVVTTPPVRPGAEWVVDAGPLSVRLVLGGRTPLGLLLRCVPGPLAAAPAFAAAVDPVARVVLRGVRTRGSAGGGRREWYGARDVRAVVAARATWDGEDLGALAPVEPPVRFGFGSSPPAPSLVRVVSTVEDARPG</sequence>
<dbReference type="InParanoid" id="A0A3N1HPT1"/>
<accession>A0A3N1HPT1</accession>